<keyword evidence="2" id="KW-1185">Reference proteome</keyword>
<evidence type="ECO:0000313" key="2">
    <source>
        <dbReference type="Proteomes" id="UP001317001"/>
    </source>
</evidence>
<dbReference type="RefSeq" id="WP_257498340.1">
    <property type="nucleotide sequence ID" value="NZ_CP102382.1"/>
</dbReference>
<gene>
    <name evidence="1" type="ORF">NPX36_08660</name>
</gene>
<dbReference type="EMBL" id="CP102382">
    <property type="protein sequence ID" value="UUV20438.1"/>
    <property type="molecule type" value="Genomic_DNA"/>
</dbReference>
<proteinExistence type="predicted"/>
<name>A0ABY5NPG4_9FLAO</name>
<evidence type="ECO:0000313" key="1">
    <source>
        <dbReference type="EMBL" id="UUV20438.1"/>
    </source>
</evidence>
<sequence>MKYKKVCKEVNKIKSFAIGENKVLIGRPHEVIDFETNNVIMRSDVLFQELYSNNLMFWINDLYGKGYLLKKYYEVISVDEYIYTIKDQYIITSTKIGEERFTLIKNIENELESYKLYGSSTIYFVSSEKFFRKNFENNFIECFSFPQGEFLWQFDLTQLGKWNYDYEEKEERKKEVKQFVGAYNNILWIYLNSKEFIGLDIQSGELKYDITGVEKSNLIGNVDSYIDKENNFIFYDTEYILDGEKGKIIGLIADRFFEVDLQSENIEPKLFGL</sequence>
<dbReference type="Proteomes" id="UP001317001">
    <property type="component" value="Chromosome"/>
</dbReference>
<reference evidence="1 2" key="1">
    <citation type="submission" date="2022-08" db="EMBL/GenBank/DDBJ databases">
        <title>Myroides zhujiangensis sp. nov., a novel bacterium isolated from sediment in the Pearl River Estuary.</title>
        <authorList>
            <person name="Cui L."/>
        </authorList>
    </citation>
    <scope>NUCLEOTIDE SEQUENCE [LARGE SCALE GENOMIC DNA]</scope>
    <source>
        <strain evidence="1 2">SCSIO 72103</strain>
    </source>
</reference>
<protein>
    <submittedName>
        <fullName evidence="1">Uncharacterized protein</fullName>
    </submittedName>
</protein>
<organism evidence="1 2">
    <name type="scientific">Paenimyroides aestuarii</name>
    <dbReference type="NCBI Taxonomy" id="2968490"/>
    <lineage>
        <taxon>Bacteria</taxon>
        <taxon>Pseudomonadati</taxon>
        <taxon>Bacteroidota</taxon>
        <taxon>Flavobacteriia</taxon>
        <taxon>Flavobacteriales</taxon>
        <taxon>Flavobacteriaceae</taxon>
        <taxon>Paenimyroides</taxon>
    </lineage>
</organism>
<accession>A0ABY5NPG4</accession>